<evidence type="ECO:0000313" key="4">
    <source>
        <dbReference type="Proteomes" id="UP000019486"/>
    </source>
</evidence>
<dbReference type="SUPFAM" id="SSF53474">
    <property type="entry name" value="alpha/beta-Hydrolases"/>
    <property type="match status" value="2"/>
</dbReference>
<proteinExistence type="predicted"/>
<feature type="chain" id="PRO_5004923205" description="Bacterial virulence domain-containing protein" evidence="1">
    <location>
        <begin position="25"/>
        <end position="463"/>
    </location>
</feature>
<gene>
    <name evidence="3" type="ORF">N825_23455</name>
</gene>
<keyword evidence="4" id="KW-1185">Reference proteome</keyword>
<dbReference type="Proteomes" id="UP000019486">
    <property type="component" value="Unassembled WGS sequence"/>
</dbReference>
<dbReference type="RefSeq" id="WP_037459984.1">
    <property type="nucleotide sequence ID" value="NZ_AVFL01000035.1"/>
</dbReference>
<name>W9GW20_9PROT</name>
<organism evidence="3 4">
    <name type="scientific">Skermanella stibiiresistens SB22</name>
    <dbReference type="NCBI Taxonomy" id="1385369"/>
    <lineage>
        <taxon>Bacteria</taxon>
        <taxon>Pseudomonadati</taxon>
        <taxon>Pseudomonadota</taxon>
        <taxon>Alphaproteobacteria</taxon>
        <taxon>Rhodospirillales</taxon>
        <taxon>Azospirillaceae</taxon>
        <taxon>Skermanella</taxon>
    </lineage>
</organism>
<dbReference type="Pfam" id="PF06057">
    <property type="entry name" value="VirJ"/>
    <property type="match status" value="1"/>
</dbReference>
<dbReference type="Gene3D" id="3.40.50.1820">
    <property type="entry name" value="alpha/beta hydrolase"/>
    <property type="match status" value="2"/>
</dbReference>
<dbReference type="AlphaFoldDB" id="W9GW20"/>
<reference evidence="3 4" key="1">
    <citation type="submission" date="2013-08" db="EMBL/GenBank/DDBJ databases">
        <title>The genome sequence of Skermanella stibiiresistens.</title>
        <authorList>
            <person name="Zhu W."/>
            <person name="Wang G."/>
        </authorList>
    </citation>
    <scope>NUCLEOTIDE SEQUENCE [LARGE SCALE GENOMIC DNA]</scope>
    <source>
        <strain evidence="3 4">SB22</strain>
    </source>
</reference>
<feature type="domain" description="Bacterial virulence" evidence="2">
    <location>
        <begin position="265"/>
        <end position="449"/>
    </location>
</feature>
<comment type="caution">
    <text evidence="3">The sequence shown here is derived from an EMBL/GenBank/DDBJ whole genome shotgun (WGS) entry which is preliminary data.</text>
</comment>
<dbReference type="EMBL" id="AVFL01000035">
    <property type="protein sequence ID" value="EWY36846.1"/>
    <property type="molecule type" value="Genomic_DNA"/>
</dbReference>
<evidence type="ECO:0000313" key="3">
    <source>
        <dbReference type="EMBL" id="EWY36846.1"/>
    </source>
</evidence>
<dbReference type="InterPro" id="IPR029058">
    <property type="entry name" value="AB_hydrolase_fold"/>
</dbReference>
<keyword evidence="1" id="KW-0732">Signal</keyword>
<dbReference type="PATRIC" id="fig|1385369.3.peg.6162"/>
<dbReference type="InterPro" id="IPR010333">
    <property type="entry name" value="VirJ"/>
</dbReference>
<evidence type="ECO:0000259" key="2">
    <source>
        <dbReference type="Pfam" id="PF06057"/>
    </source>
</evidence>
<dbReference type="ESTHER" id="9prot-w9gw20">
    <property type="family name" value="VirJ"/>
</dbReference>
<feature type="signal peptide" evidence="1">
    <location>
        <begin position="1"/>
        <end position="24"/>
    </location>
</feature>
<protein>
    <recommendedName>
        <fullName evidence="2">Bacterial virulence domain-containing protein</fullName>
    </recommendedName>
</protein>
<dbReference type="PIRSF" id="PIRSF029063">
    <property type="entry name" value="IV_sec_VirJ"/>
    <property type="match status" value="1"/>
</dbReference>
<evidence type="ECO:0000256" key="1">
    <source>
        <dbReference type="SAM" id="SignalP"/>
    </source>
</evidence>
<dbReference type="OrthoDB" id="9807916at2"/>
<accession>W9GW20</accession>
<sequence length="463" mass="48387">MNRIGKLALGVLLALSADASITLAADAPVMMTADTGRLGEVRRFDPPAKPSDVVLLVSDAAGWDARSDGLARAVAASGRIVLGIDMKAFQAGMDKTDDTCSFPVNDLEEVSHQVQKTAPFDQYRPPVILGVGAGAAVAYASVTESLPTTFAAGVGLDFCPVYLAPRPFCPDAPSASPPADATGTHAFGPAPRLATPWFATIRAGCSAHAASAVMDGTAGAEPLADGSPATVTATLDGIAADAARSGMPDIPVVEILGDDQVKGGDTLAIFYSGDGGWRDIDRQIGEEIARSGVPVVGVDSLRYFWRERKPEDIARDLDQMISHYAKKWSRPKVLLLGYSFGADIMPFAVNRLSAGSLSRVKLVSLLGFATKADFEVRIGGWLGVDSADAVETLPEVGKMAPVTLQCIYGEEEDDTGCTAPELAHAETIRMDGGHHFDGDYQDVAKSILRAGGVTPSSSAPKAK</sequence>
<dbReference type="InterPro" id="IPR011225">
    <property type="entry name" value="IV_sec_VirJ"/>
</dbReference>